<dbReference type="Gene3D" id="1.10.40.60">
    <property type="entry name" value="EpsJ-like"/>
    <property type="match status" value="1"/>
</dbReference>
<dbReference type="Proteomes" id="UP000636453">
    <property type="component" value="Unassembled WGS sequence"/>
</dbReference>
<organism evidence="3 4">
    <name type="scientific">Vulcaniibacterium thermophilum</name>
    <dbReference type="NCBI Taxonomy" id="1169913"/>
    <lineage>
        <taxon>Bacteria</taxon>
        <taxon>Pseudomonadati</taxon>
        <taxon>Pseudomonadota</taxon>
        <taxon>Gammaproteobacteria</taxon>
        <taxon>Lysobacterales</taxon>
        <taxon>Lysobacteraceae</taxon>
        <taxon>Vulcaniibacterium</taxon>
    </lineage>
</organism>
<dbReference type="EMBL" id="BNCF01000015">
    <property type="protein sequence ID" value="GHE41157.1"/>
    <property type="molecule type" value="Genomic_DNA"/>
</dbReference>
<dbReference type="AlphaFoldDB" id="A0A918Z8G7"/>
<feature type="region of interest" description="Disordered" evidence="1">
    <location>
        <begin position="329"/>
        <end position="353"/>
    </location>
</feature>
<keyword evidence="2" id="KW-0472">Membrane</keyword>
<evidence type="ECO:0000256" key="2">
    <source>
        <dbReference type="SAM" id="Phobius"/>
    </source>
</evidence>
<dbReference type="InterPro" id="IPR005628">
    <property type="entry name" value="GspK"/>
</dbReference>
<dbReference type="PANTHER" id="PTHR38831">
    <property type="entry name" value="TYPE II SECRETION SYSTEM PROTEIN K"/>
    <property type="match status" value="1"/>
</dbReference>
<reference evidence="3" key="1">
    <citation type="journal article" date="2014" name="Int. J. Syst. Evol. Microbiol.">
        <title>Complete genome sequence of Corynebacterium casei LMG S-19264T (=DSM 44701T), isolated from a smear-ripened cheese.</title>
        <authorList>
            <consortium name="US DOE Joint Genome Institute (JGI-PGF)"/>
            <person name="Walter F."/>
            <person name="Albersmeier A."/>
            <person name="Kalinowski J."/>
            <person name="Ruckert C."/>
        </authorList>
    </citation>
    <scope>NUCLEOTIDE SEQUENCE</scope>
    <source>
        <strain evidence="3">KCTC 32020</strain>
    </source>
</reference>
<reference evidence="3" key="2">
    <citation type="submission" date="2020-09" db="EMBL/GenBank/DDBJ databases">
        <authorList>
            <person name="Sun Q."/>
            <person name="Kim S."/>
        </authorList>
    </citation>
    <scope>NUCLEOTIDE SEQUENCE</scope>
    <source>
        <strain evidence="3">KCTC 32020</strain>
    </source>
</reference>
<gene>
    <name evidence="3" type="ORF">GCM10007167_23850</name>
</gene>
<sequence length="353" mass="38676">MSTERRGAQRGFVLAVTLWILAAITLAVALLTLWSYEEVREASDARDRTADAIAMASTRDALLYLGATREVTLAGLPTRALTEAERASLRLQEFGALRTDPRGGELRLDGTVYRGRGAARFALQDEAGLLGLLLPTSALVDRYLESAGVRREQIGRLRDALLDYIDEDRLKRLNGAEQREYEQAGREPPPNRRPLIPGEVLRALGWSELPAGVRARLPEEATVFYSGAVNLNTAPESLLATWLPGCPQTCRTVVARRRTQPFASGLEVQTVAGVRLPGDPLIDYRVLPSDTLRMTLWGRTGAGWRIHVRFTPLADKRAPWSILAAYPVPRPSSDAPAQDPGSDLLADAAPDRP</sequence>
<keyword evidence="2" id="KW-0812">Transmembrane</keyword>
<evidence type="ECO:0008006" key="5">
    <source>
        <dbReference type="Google" id="ProtNLM"/>
    </source>
</evidence>
<dbReference type="GO" id="GO:0009306">
    <property type="term" value="P:protein secretion"/>
    <property type="evidence" value="ECO:0007669"/>
    <property type="project" value="InterPro"/>
</dbReference>
<protein>
    <recommendedName>
        <fullName evidence="5">General secretion pathway protein K</fullName>
    </recommendedName>
</protein>
<feature type="transmembrane region" description="Helical" evidence="2">
    <location>
        <begin position="12"/>
        <end position="36"/>
    </location>
</feature>
<keyword evidence="2" id="KW-1133">Transmembrane helix</keyword>
<accession>A0A918Z8G7</accession>
<dbReference type="InterPro" id="IPR038072">
    <property type="entry name" value="GspK_central_sf"/>
</dbReference>
<evidence type="ECO:0000256" key="1">
    <source>
        <dbReference type="SAM" id="MobiDB-lite"/>
    </source>
</evidence>
<dbReference type="GO" id="GO:0016020">
    <property type="term" value="C:membrane"/>
    <property type="evidence" value="ECO:0007669"/>
    <property type="project" value="InterPro"/>
</dbReference>
<proteinExistence type="predicted"/>
<dbReference type="SUPFAM" id="SSF158544">
    <property type="entry name" value="GspK insert domain-like"/>
    <property type="match status" value="1"/>
</dbReference>
<dbReference type="PANTHER" id="PTHR38831:SF1">
    <property type="entry name" value="TYPE II SECRETION SYSTEM PROTEIN K-RELATED"/>
    <property type="match status" value="1"/>
</dbReference>
<evidence type="ECO:0000313" key="3">
    <source>
        <dbReference type="EMBL" id="GHE41157.1"/>
    </source>
</evidence>
<name>A0A918Z8G7_9GAMM</name>
<comment type="caution">
    <text evidence="3">The sequence shown here is derived from an EMBL/GenBank/DDBJ whole genome shotgun (WGS) entry which is preliminary data.</text>
</comment>
<evidence type="ECO:0000313" key="4">
    <source>
        <dbReference type="Proteomes" id="UP000636453"/>
    </source>
</evidence>
<keyword evidence="4" id="KW-1185">Reference proteome</keyword>